<reference evidence="1" key="1">
    <citation type="submission" date="2019-09" db="EMBL/GenBank/DDBJ databases">
        <authorList>
            <consortium name="GenomeTrakr: Next Generation Sequencing Network for Food Pathogen Tracability"/>
        </authorList>
    </citation>
    <scope>NUCLEOTIDE SEQUENCE</scope>
    <source>
        <strain evidence="1">FDA00014666</strain>
    </source>
</reference>
<dbReference type="EMBL" id="AAKFCP010000045">
    <property type="protein sequence ID" value="ECR2347375.1"/>
    <property type="molecule type" value="Genomic_DNA"/>
</dbReference>
<proteinExistence type="predicted"/>
<dbReference type="AlphaFoldDB" id="A0A6C7TDC2"/>
<accession>A0A6C7TDC2</accession>
<organism evidence="1">
    <name type="scientific">Listeria monocytogenes</name>
    <dbReference type="NCBI Taxonomy" id="1639"/>
    <lineage>
        <taxon>Bacteria</taxon>
        <taxon>Bacillati</taxon>
        <taxon>Bacillota</taxon>
        <taxon>Bacilli</taxon>
        <taxon>Bacillales</taxon>
        <taxon>Listeriaceae</taxon>
        <taxon>Listeria</taxon>
    </lineage>
</organism>
<protein>
    <recommendedName>
        <fullName evidence="2">Apea-like HEPN domain-containing protein</fullName>
    </recommendedName>
</protein>
<gene>
    <name evidence="1" type="ORF">F1F65_15710</name>
</gene>
<evidence type="ECO:0008006" key="2">
    <source>
        <dbReference type="Google" id="ProtNLM"/>
    </source>
</evidence>
<comment type="caution">
    <text evidence="1">The sequence shown here is derived from an EMBL/GenBank/DDBJ whole genome shotgun (WGS) entry which is preliminary data.</text>
</comment>
<name>A0A6C7TDC2_LISMN</name>
<evidence type="ECO:0000313" key="1">
    <source>
        <dbReference type="EMBL" id="ECR2347375.1"/>
    </source>
</evidence>
<sequence length="396" mass="45284">MVKITGHDKIIKQLTFDNDTAKKESNRVTFVVKEYPPLYLLQNFASSVSAFIKSNKLEEIVDPLSFSKMIQDSFRKHKGDEKAIKKEVDEFIDIEMKKTSTSFIVTTEVHGVDPGEEIVSLGDFKIANCEKTKQLLTEEIPIVIKKGHIDNELIEGKIYISIKIVAKSSDLAFGFWKKQMEEFEYIFRLVLGTDTNGDLGVFNFLETKVSESIVLSDMGLKLYGEPLQTNVAAIMLNDNFFKHPQIIKLLSLVCKVKRSELENNIIKAGVWAGKALKERDINIAIPELSFGLETLLGNRSTSFTNPSITFKTSSLGAFIYSEDYNERISCKEQIKTFYKVRSKIVHGNDEIVEKKDFVEWVNIMRKIIFNLLSKEQFLHMATLKELDEWYDTKVLS</sequence>